<evidence type="ECO:0000256" key="11">
    <source>
        <dbReference type="ARBA" id="ARBA00023014"/>
    </source>
</evidence>
<evidence type="ECO:0000256" key="14">
    <source>
        <dbReference type="ARBA" id="ARBA00061574"/>
    </source>
</evidence>
<dbReference type="GO" id="GO:0035598">
    <property type="term" value="F:tRNA (N(6)-L-threonylcarbamoyladenosine(37)-C(2))-methylthiotransferase activity"/>
    <property type="evidence" value="ECO:0007669"/>
    <property type="project" value="UniProtKB-EC"/>
</dbReference>
<dbReference type="PROSITE" id="PS51449">
    <property type="entry name" value="MTTASE_N"/>
    <property type="match status" value="1"/>
</dbReference>
<dbReference type="SFLD" id="SFLDG01061">
    <property type="entry name" value="methylthiotransferase"/>
    <property type="match status" value="1"/>
</dbReference>
<keyword evidence="4" id="KW-0004">4Fe-4S</keyword>
<evidence type="ECO:0000256" key="9">
    <source>
        <dbReference type="ARBA" id="ARBA00022723"/>
    </source>
</evidence>
<evidence type="ECO:0000313" key="18">
    <source>
        <dbReference type="EMBL" id="PXV93483.1"/>
    </source>
</evidence>
<dbReference type="InterPro" id="IPR058240">
    <property type="entry name" value="rSAM_sf"/>
</dbReference>
<dbReference type="PROSITE" id="PS01278">
    <property type="entry name" value="MTTASE_RADICAL"/>
    <property type="match status" value="1"/>
</dbReference>
<evidence type="ECO:0000313" key="19">
    <source>
        <dbReference type="Proteomes" id="UP000247523"/>
    </source>
</evidence>
<evidence type="ECO:0000256" key="7">
    <source>
        <dbReference type="ARBA" id="ARBA00022691"/>
    </source>
</evidence>
<evidence type="ECO:0000256" key="10">
    <source>
        <dbReference type="ARBA" id="ARBA00023004"/>
    </source>
</evidence>
<dbReference type="InterPro" id="IPR005839">
    <property type="entry name" value="Methylthiotransferase"/>
</dbReference>
<dbReference type="InterPro" id="IPR007197">
    <property type="entry name" value="rSAM"/>
</dbReference>
<evidence type="ECO:0000259" key="16">
    <source>
        <dbReference type="PROSITE" id="PS51449"/>
    </source>
</evidence>
<evidence type="ECO:0000256" key="6">
    <source>
        <dbReference type="ARBA" id="ARBA00022679"/>
    </source>
</evidence>
<evidence type="ECO:0000256" key="1">
    <source>
        <dbReference type="ARBA" id="ARBA00001966"/>
    </source>
</evidence>
<dbReference type="InterPro" id="IPR034557">
    <property type="entry name" value="ThrcA_tRNA_MEthiotransferase"/>
</dbReference>
<dbReference type="EMBL" id="QICS01000002">
    <property type="protein sequence ID" value="PXV93483.1"/>
    <property type="molecule type" value="Genomic_DNA"/>
</dbReference>
<sequence length="435" mass="49741">MKKAALHNLGCKVNAYETEAMQQMLEQNGYEIVDFTEIADVYIINTCTVTNIADRKSRQMLHRAKKMNQDAIVVATGCYAQASKEQIELDDCVDIIVGNNKKKDIVAILEEYKNSFNLSHVIDINHTNEYEELELASSLEHTRAIIKVQDGCNQFCSYCIIPFARGRVRSRKSESVISEITRLADKGFKEVVLTGIHLSSYGVDLENETLLSLIVAVSKIEGIKRIRLGSLEPRIVTEEFTKTIAGINKMCPHFHLSLQSGCNETLKRMNRRYSAEEYYEKCCLLRKYFHHPAITTDVIVGFPGETEEEFLKTKEFISKAGFYEIHVFKYSKRQGTKAAEMENQVSEQIKNKRSQELLDITAKQSEEYVNSQIGKELEVLVEEKVNIDKMQYYVGHSKEYIKTLISSEKDIKNQVIQCIGKNLIENNLIVAKMKE</sequence>
<dbReference type="SUPFAM" id="SSF102114">
    <property type="entry name" value="Radical SAM enzymes"/>
    <property type="match status" value="1"/>
</dbReference>
<dbReference type="Gene3D" id="3.80.30.20">
    <property type="entry name" value="tm_1862 like domain"/>
    <property type="match status" value="1"/>
</dbReference>
<evidence type="ECO:0000259" key="17">
    <source>
        <dbReference type="PROSITE" id="PS51918"/>
    </source>
</evidence>
<comment type="cofactor">
    <cofactor evidence="1">
        <name>[4Fe-4S] cluster</name>
        <dbReference type="ChEBI" id="CHEBI:49883"/>
    </cofactor>
</comment>
<dbReference type="CDD" id="cd01335">
    <property type="entry name" value="Radical_SAM"/>
    <property type="match status" value="1"/>
</dbReference>
<evidence type="ECO:0000256" key="8">
    <source>
        <dbReference type="ARBA" id="ARBA00022694"/>
    </source>
</evidence>
<comment type="similarity">
    <text evidence="14">Belongs to the methylthiotransferase family. MtaB subfamily.</text>
</comment>
<comment type="catalytic activity">
    <reaction evidence="13">
        <text>N(6)-L-threonylcarbamoyladenosine(37) in tRNA + (sulfur carrier)-SH + AH2 + 2 S-adenosyl-L-methionine = 2-methylsulfanyl-N(6)-L-threonylcarbamoyladenosine(37) in tRNA + (sulfur carrier)-H + 5'-deoxyadenosine + L-methionine + A + S-adenosyl-L-homocysteine + 2 H(+)</text>
        <dbReference type="Rhea" id="RHEA:37075"/>
        <dbReference type="Rhea" id="RHEA-COMP:10163"/>
        <dbReference type="Rhea" id="RHEA-COMP:11092"/>
        <dbReference type="Rhea" id="RHEA-COMP:14737"/>
        <dbReference type="Rhea" id="RHEA-COMP:14739"/>
        <dbReference type="ChEBI" id="CHEBI:13193"/>
        <dbReference type="ChEBI" id="CHEBI:15378"/>
        <dbReference type="ChEBI" id="CHEBI:17319"/>
        <dbReference type="ChEBI" id="CHEBI:17499"/>
        <dbReference type="ChEBI" id="CHEBI:29917"/>
        <dbReference type="ChEBI" id="CHEBI:57844"/>
        <dbReference type="ChEBI" id="CHEBI:57856"/>
        <dbReference type="ChEBI" id="CHEBI:59789"/>
        <dbReference type="ChEBI" id="CHEBI:64428"/>
        <dbReference type="ChEBI" id="CHEBI:74418"/>
        <dbReference type="ChEBI" id="CHEBI:74420"/>
        <dbReference type="EC" id="2.8.4.5"/>
    </reaction>
</comment>
<feature type="domain" description="Radical SAM core" evidence="17">
    <location>
        <begin position="138"/>
        <end position="367"/>
    </location>
</feature>
<dbReference type="GO" id="GO:0046872">
    <property type="term" value="F:metal ion binding"/>
    <property type="evidence" value="ECO:0007669"/>
    <property type="project" value="UniProtKB-KW"/>
</dbReference>
<dbReference type="PANTHER" id="PTHR11918">
    <property type="entry name" value="RADICAL SAM PROTEINS"/>
    <property type="match status" value="1"/>
</dbReference>
<dbReference type="InterPro" id="IPR006467">
    <property type="entry name" value="MiaB-like_bact"/>
</dbReference>
<keyword evidence="5" id="KW-0963">Cytoplasm</keyword>
<accession>A0A318EUS3</accession>
<dbReference type="InterPro" id="IPR006638">
    <property type="entry name" value="Elp3/MiaA/NifB-like_rSAM"/>
</dbReference>
<dbReference type="PROSITE" id="PS51918">
    <property type="entry name" value="RADICAL_SAM"/>
    <property type="match status" value="1"/>
</dbReference>
<comment type="caution">
    <text evidence="18">The sequence shown here is derived from an EMBL/GenBank/DDBJ whole genome shotgun (WGS) entry which is preliminary data.</text>
</comment>
<comment type="function">
    <text evidence="2">Catalyzes the methylthiolation of N6-threonylcarbamoyladenosine (t(6)A), leading to the formation of 2-methylthio-N6-threonylcarbamoyladenosine (ms(2)t(6)A) at position 37 in tRNAs that read codons beginning with adenine.</text>
</comment>
<evidence type="ECO:0000256" key="4">
    <source>
        <dbReference type="ARBA" id="ARBA00022485"/>
    </source>
</evidence>
<evidence type="ECO:0000256" key="3">
    <source>
        <dbReference type="ARBA" id="ARBA00013273"/>
    </source>
</evidence>
<evidence type="ECO:0000256" key="13">
    <source>
        <dbReference type="ARBA" id="ARBA00051661"/>
    </source>
</evidence>
<keyword evidence="8" id="KW-0819">tRNA processing</keyword>
<keyword evidence="11" id="KW-0411">Iron-sulfur</keyword>
<dbReference type="SFLD" id="SFLDS00029">
    <property type="entry name" value="Radical_SAM"/>
    <property type="match status" value="1"/>
</dbReference>
<dbReference type="SFLD" id="SFLDG01082">
    <property type="entry name" value="B12-binding_domain_containing"/>
    <property type="match status" value="1"/>
</dbReference>
<dbReference type="FunFam" id="3.80.30.20:FF:000001">
    <property type="entry name" value="tRNA-2-methylthio-N(6)-dimethylallyladenosine synthase 2"/>
    <property type="match status" value="1"/>
</dbReference>
<dbReference type="Gene3D" id="3.40.50.12160">
    <property type="entry name" value="Methylthiotransferase, N-terminal domain"/>
    <property type="match status" value="1"/>
</dbReference>
<dbReference type="SMART" id="SM00729">
    <property type="entry name" value="Elp3"/>
    <property type="match status" value="1"/>
</dbReference>
<dbReference type="PANTHER" id="PTHR11918:SF45">
    <property type="entry name" value="THREONYLCARBAMOYLADENOSINE TRNA METHYLTHIOTRANSFERASE"/>
    <property type="match status" value="1"/>
</dbReference>
<dbReference type="InterPro" id="IPR013848">
    <property type="entry name" value="Methylthiotransferase_N"/>
</dbReference>
<dbReference type="GO" id="GO:0051539">
    <property type="term" value="F:4 iron, 4 sulfur cluster binding"/>
    <property type="evidence" value="ECO:0007669"/>
    <property type="project" value="UniProtKB-KW"/>
</dbReference>
<dbReference type="NCBIfam" id="TIGR00089">
    <property type="entry name" value="MiaB/RimO family radical SAM methylthiotransferase"/>
    <property type="match status" value="1"/>
</dbReference>
<gene>
    <name evidence="18" type="ORF">C8E03_102251</name>
</gene>
<keyword evidence="7" id="KW-0949">S-adenosyl-L-methionine</keyword>
<proteinExistence type="inferred from homology"/>
<evidence type="ECO:0000256" key="12">
    <source>
        <dbReference type="ARBA" id="ARBA00031213"/>
    </source>
</evidence>
<dbReference type="InterPro" id="IPR038135">
    <property type="entry name" value="Methylthiotransferase_N_sf"/>
</dbReference>
<keyword evidence="6 18" id="KW-0808">Transferase</keyword>
<dbReference type="Pfam" id="PF00919">
    <property type="entry name" value="UPF0004"/>
    <property type="match status" value="1"/>
</dbReference>
<protein>
    <recommendedName>
        <fullName evidence="15">Threonylcarbamoyladenosine tRNA methylthiotransferase MtaB</fullName>
        <ecNumber evidence="3">2.8.4.5</ecNumber>
    </recommendedName>
    <alternativeName>
        <fullName evidence="12">tRNA-t(6)A37 methylthiotransferase</fullName>
    </alternativeName>
</protein>
<dbReference type="Proteomes" id="UP000247523">
    <property type="component" value="Unassembled WGS sequence"/>
</dbReference>
<dbReference type="InterPro" id="IPR023404">
    <property type="entry name" value="rSAM_horseshoe"/>
</dbReference>
<organism evidence="18 19">
    <name type="scientific">Lachnotalea glycerini</name>
    <dbReference type="NCBI Taxonomy" id="1763509"/>
    <lineage>
        <taxon>Bacteria</taxon>
        <taxon>Bacillati</taxon>
        <taxon>Bacillota</taxon>
        <taxon>Clostridia</taxon>
        <taxon>Lachnospirales</taxon>
        <taxon>Lachnospiraceae</taxon>
        <taxon>Lachnotalea</taxon>
    </lineage>
</organism>
<dbReference type="EC" id="2.8.4.5" evidence="3"/>
<dbReference type="FunFam" id="3.40.50.12160:FF:000004">
    <property type="entry name" value="Threonylcarbamoyladenosine tRNA methylthiotransferase MtaB"/>
    <property type="match status" value="1"/>
</dbReference>
<name>A0A318EUS3_9FIRM</name>
<keyword evidence="9" id="KW-0479">Metal-binding</keyword>
<reference evidence="18 19" key="1">
    <citation type="submission" date="2018-05" db="EMBL/GenBank/DDBJ databases">
        <title>Genomic Encyclopedia of Type Strains, Phase IV (KMG-IV): sequencing the most valuable type-strain genomes for metagenomic binning, comparative biology and taxonomic classification.</title>
        <authorList>
            <person name="Goeker M."/>
        </authorList>
    </citation>
    <scope>NUCLEOTIDE SEQUENCE [LARGE SCALE GENOMIC DNA]</scope>
    <source>
        <strain evidence="18 19">DSM 28816</strain>
    </source>
</reference>
<evidence type="ECO:0000256" key="2">
    <source>
        <dbReference type="ARBA" id="ARBA00002399"/>
    </source>
</evidence>
<dbReference type="AlphaFoldDB" id="A0A318EUS3"/>
<dbReference type="Pfam" id="PF04055">
    <property type="entry name" value="Radical_SAM"/>
    <property type="match status" value="1"/>
</dbReference>
<dbReference type="SFLD" id="SFLDF00295">
    <property type="entry name" value="threonylcarbamoyladenosine_tRN"/>
    <property type="match status" value="1"/>
</dbReference>
<dbReference type="RefSeq" id="WP_110290528.1">
    <property type="nucleotide sequence ID" value="NZ_QICS01000002.1"/>
</dbReference>
<feature type="domain" description="MTTase N-terminal" evidence="16">
    <location>
        <begin position="2"/>
        <end position="114"/>
    </location>
</feature>
<dbReference type="InterPro" id="IPR020612">
    <property type="entry name" value="Methylthiotransferase_CS"/>
</dbReference>
<dbReference type="NCBIfam" id="TIGR01579">
    <property type="entry name" value="MiaB-like-C"/>
    <property type="match status" value="1"/>
</dbReference>
<evidence type="ECO:0000256" key="15">
    <source>
        <dbReference type="ARBA" id="ARBA00069898"/>
    </source>
</evidence>
<evidence type="ECO:0000256" key="5">
    <source>
        <dbReference type="ARBA" id="ARBA00022490"/>
    </source>
</evidence>
<keyword evidence="10" id="KW-0408">Iron</keyword>